<feature type="transmembrane region" description="Helical" evidence="7">
    <location>
        <begin position="76"/>
        <end position="95"/>
    </location>
</feature>
<evidence type="ECO:0000256" key="6">
    <source>
        <dbReference type="ARBA" id="ARBA00023136"/>
    </source>
</evidence>
<evidence type="ECO:0000256" key="1">
    <source>
        <dbReference type="ARBA" id="ARBA00004651"/>
    </source>
</evidence>
<dbReference type="PROSITE" id="PS50928">
    <property type="entry name" value="ABC_TM1"/>
    <property type="match status" value="1"/>
</dbReference>
<dbReference type="PANTHER" id="PTHR32243">
    <property type="entry name" value="MALTOSE TRANSPORT SYSTEM PERMEASE-RELATED"/>
    <property type="match status" value="1"/>
</dbReference>
<accession>A0A1H7YVV6</accession>
<dbReference type="CDD" id="cd06261">
    <property type="entry name" value="TM_PBP2"/>
    <property type="match status" value="1"/>
</dbReference>
<dbReference type="EMBL" id="FOCG01000001">
    <property type="protein sequence ID" value="SEM49289.1"/>
    <property type="molecule type" value="Genomic_DNA"/>
</dbReference>
<dbReference type="GO" id="GO:0005886">
    <property type="term" value="C:plasma membrane"/>
    <property type="evidence" value="ECO:0007669"/>
    <property type="project" value="UniProtKB-SubCell"/>
</dbReference>
<feature type="transmembrane region" description="Helical" evidence="7">
    <location>
        <begin position="243"/>
        <end position="264"/>
    </location>
</feature>
<protein>
    <submittedName>
        <fullName evidence="9">Carbohydrate ABC transporter membrane protein 2, CUT1 family</fullName>
    </submittedName>
</protein>
<feature type="transmembrane region" description="Helical" evidence="7">
    <location>
        <begin position="184"/>
        <end position="206"/>
    </location>
</feature>
<evidence type="ECO:0000313" key="9">
    <source>
        <dbReference type="EMBL" id="SEM49289.1"/>
    </source>
</evidence>
<keyword evidence="3" id="KW-1003">Cell membrane</keyword>
<dbReference type="Pfam" id="PF00528">
    <property type="entry name" value="BPD_transp_1"/>
    <property type="match status" value="1"/>
</dbReference>
<feature type="domain" description="ABC transmembrane type-1" evidence="8">
    <location>
        <begin position="72"/>
        <end position="264"/>
    </location>
</feature>
<keyword evidence="6 7" id="KW-0472">Membrane</keyword>
<gene>
    <name evidence="9" type="ORF">SAMN05216180_0231</name>
</gene>
<dbReference type="OrthoDB" id="153186at2"/>
<dbReference type="Proteomes" id="UP000199158">
    <property type="component" value="Unassembled WGS sequence"/>
</dbReference>
<evidence type="ECO:0000259" key="8">
    <source>
        <dbReference type="PROSITE" id="PS50928"/>
    </source>
</evidence>
<organism evidence="9 10">
    <name type="scientific">Hydrogenoanaerobacterium saccharovorans</name>
    <dbReference type="NCBI Taxonomy" id="474960"/>
    <lineage>
        <taxon>Bacteria</taxon>
        <taxon>Bacillati</taxon>
        <taxon>Bacillota</taxon>
        <taxon>Clostridia</taxon>
        <taxon>Eubacteriales</taxon>
        <taxon>Oscillospiraceae</taxon>
        <taxon>Hydrogenoanaerobacterium</taxon>
    </lineage>
</organism>
<feature type="transmembrane region" description="Helical" evidence="7">
    <location>
        <begin position="12"/>
        <end position="31"/>
    </location>
</feature>
<dbReference type="Gene3D" id="1.10.3720.10">
    <property type="entry name" value="MetI-like"/>
    <property type="match status" value="1"/>
</dbReference>
<dbReference type="InterPro" id="IPR035906">
    <property type="entry name" value="MetI-like_sf"/>
</dbReference>
<reference evidence="9 10" key="1">
    <citation type="submission" date="2016-10" db="EMBL/GenBank/DDBJ databases">
        <authorList>
            <person name="de Groot N.N."/>
        </authorList>
    </citation>
    <scope>NUCLEOTIDE SEQUENCE [LARGE SCALE GENOMIC DNA]</scope>
    <source>
        <strain evidence="9 10">CGMCC 1.5070</strain>
    </source>
</reference>
<comment type="similarity">
    <text evidence="7">Belongs to the binding-protein-dependent transport system permease family.</text>
</comment>
<dbReference type="SUPFAM" id="SSF161098">
    <property type="entry name" value="MetI-like"/>
    <property type="match status" value="1"/>
</dbReference>
<dbReference type="GO" id="GO:0055085">
    <property type="term" value="P:transmembrane transport"/>
    <property type="evidence" value="ECO:0007669"/>
    <property type="project" value="InterPro"/>
</dbReference>
<keyword evidence="10" id="KW-1185">Reference proteome</keyword>
<proteinExistence type="inferred from homology"/>
<keyword evidence="5 7" id="KW-1133">Transmembrane helix</keyword>
<evidence type="ECO:0000313" key="10">
    <source>
        <dbReference type="Proteomes" id="UP000199158"/>
    </source>
</evidence>
<dbReference type="InterPro" id="IPR000515">
    <property type="entry name" value="MetI-like"/>
</dbReference>
<name>A0A1H7YVV6_9FIRM</name>
<dbReference type="AlphaFoldDB" id="A0A1H7YVV6"/>
<keyword evidence="2 7" id="KW-0813">Transport</keyword>
<dbReference type="STRING" id="474960.SAMN05216180_0231"/>
<evidence type="ECO:0000256" key="3">
    <source>
        <dbReference type="ARBA" id="ARBA00022475"/>
    </source>
</evidence>
<dbReference type="PANTHER" id="PTHR32243:SF18">
    <property type="entry name" value="INNER MEMBRANE ABC TRANSPORTER PERMEASE PROTEIN YCJP"/>
    <property type="match status" value="1"/>
</dbReference>
<dbReference type="RefSeq" id="WP_092750829.1">
    <property type="nucleotide sequence ID" value="NZ_FOCG01000001.1"/>
</dbReference>
<keyword evidence="4 7" id="KW-0812">Transmembrane</keyword>
<evidence type="ECO:0000256" key="7">
    <source>
        <dbReference type="RuleBase" id="RU363032"/>
    </source>
</evidence>
<comment type="subcellular location">
    <subcellularLocation>
        <location evidence="1 7">Cell membrane</location>
        <topology evidence="1 7">Multi-pass membrane protein</topology>
    </subcellularLocation>
</comment>
<feature type="transmembrane region" description="Helical" evidence="7">
    <location>
        <begin position="140"/>
        <end position="163"/>
    </location>
</feature>
<feature type="transmembrane region" description="Helical" evidence="7">
    <location>
        <begin position="107"/>
        <end position="128"/>
    </location>
</feature>
<evidence type="ECO:0000256" key="4">
    <source>
        <dbReference type="ARBA" id="ARBA00022692"/>
    </source>
</evidence>
<evidence type="ECO:0000256" key="2">
    <source>
        <dbReference type="ARBA" id="ARBA00022448"/>
    </source>
</evidence>
<evidence type="ECO:0000256" key="5">
    <source>
        <dbReference type="ARBA" id="ARBA00022989"/>
    </source>
</evidence>
<dbReference type="InterPro" id="IPR050901">
    <property type="entry name" value="BP-dep_ABC_trans_perm"/>
</dbReference>
<sequence length="279" mass="31655">MKRNKIAGSIIKYAVLAIILVFLLFPIYWVLMTSFKTNMEAYRFPPTFVPKLPTMEAYINLFTKHNEFFIYYKNNFIVSGFTALITTILAIFTGYALSRFRFKWNKWILAGLLSSQMFPVVSRMISLYDLMGKMKLINTHAGLILALVAAMLPFTVMLMASFFDSVPKAIEEAAYIDGAGRMQILYKMVVPLVKPGMVAVGIYSFLMTWDDYLHASTLIQNDALRTLSAGVAMRYLGELSYDWSLINTISIVGMLPMIILFFFFQKYMIKGLVAGAVKG</sequence>